<comment type="caution">
    <text evidence="2">The sequence shown here is derived from an EMBL/GenBank/DDBJ whole genome shotgun (WGS) entry which is preliminary data.</text>
</comment>
<dbReference type="RefSeq" id="WP_117540633.1">
    <property type="nucleotide sequence ID" value="NZ_QVFD01000010.1"/>
</dbReference>
<organism evidence="2 3">
    <name type="scientific">Coprococcus catus</name>
    <dbReference type="NCBI Taxonomy" id="116085"/>
    <lineage>
        <taxon>Bacteria</taxon>
        <taxon>Bacillati</taxon>
        <taxon>Bacillota</taxon>
        <taxon>Clostridia</taxon>
        <taxon>Lachnospirales</taxon>
        <taxon>Lachnospiraceae</taxon>
        <taxon>Coprococcus</taxon>
    </lineage>
</organism>
<gene>
    <name evidence="2" type="ORF">DW747_11150</name>
</gene>
<dbReference type="AlphaFoldDB" id="A0A3E2XKW4"/>
<evidence type="ECO:0000313" key="2">
    <source>
        <dbReference type="EMBL" id="RGC45897.1"/>
    </source>
</evidence>
<feature type="transmembrane region" description="Helical" evidence="1">
    <location>
        <begin position="6"/>
        <end position="25"/>
    </location>
</feature>
<protein>
    <submittedName>
        <fullName evidence="2">Uncharacterized protein</fullName>
    </submittedName>
</protein>
<keyword evidence="1" id="KW-0472">Membrane</keyword>
<dbReference type="EMBL" id="QVFD01000010">
    <property type="protein sequence ID" value="RGC45897.1"/>
    <property type="molecule type" value="Genomic_DNA"/>
</dbReference>
<dbReference type="OrthoDB" id="2060337at2"/>
<keyword evidence="1" id="KW-1133">Transmembrane helix</keyword>
<proteinExistence type="predicted"/>
<keyword evidence="1" id="KW-0812">Transmembrane</keyword>
<accession>A0A3E2XKW4</accession>
<name>A0A3E2XKW4_9FIRM</name>
<evidence type="ECO:0000313" key="3">
    <source>
        <dbReference type="Proteomes" id="UP000261231"/>
    </source>
</evidence>
<evidence type="ECO:0000256" key="1">
    <source>
        <dbReference type="SAM" id="Phobius"/>
    </source>
</evidence>
<sequence>MDYFISFIISVMAGIVSYFICKWLDGNKYDNQPTYCIIMMQKTPEAATSGGSFSIWIILFLCDLIISYVSSNYNRYSTRCIQFEDFFFPQIMLLLWM</sequence>
<keyword evidence="3" id="KW-1185">Reference proteome</keyword>
<reference evidence="2 3" key="1">
    <citation type="submission" date="2018-08" db="EMBL/GenBank/DDBJ databases">
        <title>A genome reference for cultivated species of the human gut microbiota.</title>
        <authorList>
            <person name="Zou Y."/>
            <person name="Xue W."/>
            <person name="Luo G."/>
        </authorList>
    </citation>
    <scope>NUCLEOTIDE SEQUENCE [LARGE SCALE GENOMIC DNA]</scope>
    <source>
        <strain evidence="2 3">AM28-39</strain>
    </source>
</reference>
<dbReference type="Proteomes" id="UP000261231">
    <property type="component" value="Unassembled WGS sequence"/>
</dbReference>
<feature type="transmembrane region" description="Helical" evidence="1">
    <location>
        <begin position="46"/>
        <end position="69"/>
    </location>
</feature>